<reference evidence="7" key="4">
    <citation type="submission" date="2025-09" db="UniProtKB">
        <authorList>
            <consortium name="Ensembl"/>
        </authorList>
    </citation>
    <scope>IDENTIFICATION</scope>
</reference>
<dbReference type="HOGENOM" id="CLU_061288_2_5_1"/>
<evidence type="ECO:0000256" key="2">
    <source>
        <dbReference type="ARBA" id="ARBA00022737"/>
    </source>
</evidence>
<organism evidence="7 8">
    <name type="scientific">Ciona intestinalis</name>
    <name type="common">Transparent sea squirt</name>
    <name type="synonym">Ascidia intestinalis</name>
    <dbReference type="NCBI Taxonomy" id="7719"/>
    <lineage>
        <taxon>Eukaryota</taxon>
        <taxon>Metazoa</taxon>
        <taxon>Chordata</taxon>
        <taxon>Tunicata</taxon>
        <taxon>Ascidiacea</taxon>
        <taxon>Phlebobranchia</taxon>
        <taxon>Cionidae</taxon>
        <taxon>Ciona</taxon>
    </lineage>
</organism>
<accession>F6YCN8</accession>
<dbReference type="PROSITE" id="PS00018">
    <property type="entry name" value="EF_HAND_1"/>
    <property type="match status" value="3"/>
</dbReference>
<reference evidence="7" key="2">
    <citation type="journal article" date="2008" name="Genome Biol.">
        <title>Improved genome assembly and evidence-based global gene model set for the chordate Ciona intestinalis: new insight into intron and operon populations.</title>
        <authorList>
            <person name="Satou Y."/>
            <person name="Mineta K."/>
            <person name="Ogasawara M."/>
            <person name="Sasakura Y."/>
            <person name="Shoguchi E."/>
            <person name="Ueno K."/>
            <person name="Yamada L."/>
            <person name="Matsumoto J."/>
            <person name="Wasserscheid J."/>
            <person name="Dewar K."/>
            <person name="Wiley G.B."/>
            <person name="Macmil S.L."/>
            <person name="Roe B.A."/>
            <person name="Zeller R.W."/>
            <person name="Hastings K.E."/>
            <person name="Lemaire P."/>
            <person name="Lindquist E."/>
            <person name="Endo T."/>
            <person name="Hotta K."/>
            <person name="Inaba K."/>
        </authorList>
    </citation>
    <scope>NUCLEOTIDE SEQUENCE [LARGE SCALE GENOMIC DNA]</scope>
    <source>
        <strain evidence="7">wild type</strain>
    </source>
</reference>
<proteinExistence type="inferred from homology"/>
<keyword evidence="3" id="KW-0106">Calcium</keyword>
<dbReference type="OMA" id="VETWEVD"/>
<dbReference type="OrthoDB" id="26525at2759"/>
<dbReference type="PANTHER" id="PTHR23048">
    <property type="entry name" value="MYOSIN LIGHT CHAIN 1, 3"/>
    <property type="match status" value="1"/>
</dbReference>
<evidence type="ECO:0000259" key="6">
    <source>
        <dbReference type="PROSITE" id="PS50222"/>
    </source>
</evidence>
<dbReference type="FunFam" id="1.10.238.10:FF:000107">
    <property type="entry name" value="Troponin C, skeletal muscle"/>
    <property type="match status" value="1"/>
</dbReference>
<dbReference type="SMART" id="SM00054">
    <property type="entry name" value="EFh"/>
    <property type="match status" value="4"/>
</dbReference>
<keyword evidence="2" id="KW-0677">Repeat</keyword>
<keyword evidence="4" id="KW-0514">Muscle protein</keyword>
<sequence>MSMTVEDARAKLDKEQISEFKQAFDIFDQDGGGDISTRELGRVMKMLGQTPSPEELAKIVEEVDVDGSGTIDFDEFLIMMVMQISEEGKTASEEELKDIFLLFDKNGDSYIDWDELKEALSNTSAKPAVETWEVDELFKEADKNGDGVIDIEEWTLWMDGVQGH</sequence>
<evidence type="ECO:0000313" key="8">
    <source>
        <dbReference type="Proteomes" id="UP000008144"/>
    </source>
</evidence>
<dbReference type="EMBL" id="EAAA01000844">
    <property type="status" value="NOT_ANNOTATED_CDS"/>
    <property type="molecule type" value="Genomic_DNA"/>
</dbReference>
<reference evidence="8" key="1">
    <citation type="journal article" date="2002" name="Science">
        <title>The draft genome of Ciona intestinalis: insights into chordate and vertebrate origins.</title>
        <authorList>
            <person name="Dehal P."/>
            <person name="Satou Y."/>
            <person name="Campbell R.K."/>
            <person name="Chapman J."/>
            <person name="Degnan B."/>
            <person name="De Tomaso A."/>
            <person name="Davidson B."/>
            <person name="Di Gregorio A."/>
            <person name="Gelpke M."/>
            <person name="Goodstein D.M."/>
            <person name="Harafuji N."/>
            <person name="Hastings K.E."/>
            <person name="Ho I."/>
            <person name="Hotta K."/>
            <person name="Huang W."/>
            <person name="Kawashima T."/>
            <person name="Lemaire P."/>
            <person name="Martinez D."/>
            <person name="Meinertzhagen I.A."/>
            <person name="Necula S."/>
            <person name="Nonaka M."/>
            <person name="Putnam N."/>
            <person name="Rash S."/>
            <person name="Saiga H."/>
            <person name="Satake M."/>
            <person name="Terry A."/>
            <person name="Yamada L."/>
            <person name="Wang H.G."/>
            <person name="Awazu S."/>
            <person name="Azumi K."/>
            <person name="Boore J."/>
            <person name="Branno M."/>
            <person name="Chin-Bow S."/>
            <person name="DeSantis R."/>
            <person name="Doyle S."/>
            <person name="Francino P."/>
            <person name="Keys D.N."/>
            <person name="Haga S."/>
            <person name="Hayashi H."/>
            <person name="Hino K."/>
            <person name="Imai K.S."/>
            <person name="Inaba K."/>
            <person name="Kano S."/>
            <person name="Kobayashi K."/>
            <person name="Kobayashi M."/>
            <person name="Lee B.I."/>
            <person name="Makabe K.W."/>
            <person name="Manohar C."/>
            <person name="Matassi G."/>
            <person name="Medina M."/>
            <person name="Mochizuki Y."/>
            <person name="Mount S."/>
            <person name="Morishita T."/>
            <person name="Miura S."/>
            <person name="Nakayama A."/>
            <person name="Nishizaka S."/>
            <person name="Nomoto H."/>
            <person name="Ohta F."/>
            <person name="Oishi K."/>
            <person name="Rigoutsos I."/>
            <person name="Sano M."/>
            <person name="Sasaki A."/>
            <person name="Sasakura Y."/>
            <person name="Shoguchi E."/>
            <person name="Shin-i T."/>
            <person name="Spagnuolo A."/>
            <person name="Stainier D."/>
            <person name="Suzuki M.M."/>
            <person name="Tassy O."/>
            <person name="Takatori N."/>
            <person name="Tokuoka M."/>
            <person name="Yagi K."/>
            <person name="Yoshizaki F."/>
            <person name="Wada S."/>
            <person name="Zhang C."/>
            <person name="Hyatt P.D."/>
            <person name="Larimer F."/>
            <person name="Detter C."/>
            <person name="Doggett N."/>
            <person name="Glavina T."/>
            <person name="Hawkins T."/>
            <person name="Richardson P."/>
            <person name="Lucas S."/>
            <person name="Kohara Y."/>
            <person name="Levine M."/>
            <person name="Satoh N."/>
            <person name="Rokhsar D.S."/>
        </authorList>
    </citation>
    <scope>NUCLEOTIDE SEQUENCE [LARGE SCALE GENOMIC DNA]</scope>
</reference>
<evidence type="ECO:0000256" key="4">
    <source>
        <dbReference type="ARBA" id="ARBA00023179"/>
    </source>
</evidence>
<dbReference type="PROSITE" id="PS50222">
    <property type="entry name" value="EF_HAND_2"/>
    <property type="match status" value="4"/>
</dbReference>
<dbReference type="Gene3D" id="1.10.238.10">
    <property type="entry name" value="EF-hand"/>
    <property type="match status" value="2"/>
</dbReference>
<dbReference type="GO" id="GO:0005861">
    <property type="term" value="C:troponin complex"/>
    <property type="evidence" value="ECO:0000318"/>
    <property type="project" value="GO_Central"/>
</dbReference>
<dbReference type="PANTHER" id="PTHR23048:SF46">
    <property type="entry name" value="TROPONIN C-LIKE ISOFORM X1"/>
    <property type="match status" value="1"/>
</dbReference>
<dbReference type="InterPro" id="IPR011992">
    <property type="entry name" value="EF-hand-dom_pair"/>
</dbReference>
<evidence type="ECO:0000256" key="3">
    <source>
        <dbReference type="ARBA" id="ARBA00022837"/>
    </source>
</evidence>
<dbReference type="CDD" id="cd00051">
    <property type="entry name" value="EFh"/>
    <property type="match status" value="2"/>
</dbReference>
<dbReference type="Proteomes" id="UP000008144">
    <property type="component" value="Chromosome 12"/>
</dbReference>
<dbReference type="Pfam" id="PF13499">
    <property type="entry name" value="EF-hand_7"/>
    <property type="match status" value="2"/>
</dbReference>
<dbReference type="GO" id="GO:0003009">
    <property type="term" value="P:skeletal muscle contraction"/>
    <property type="evidence" value="ECO:0000318"/>
    <property type="project" value="GO_Central"/>
</dbReference>
<feature type="domain" description="EF-hand" evidence="6">
    <location>
        <begin position="91"/>
        <end position="126"/>
    </location>
</feature>
<dbReference type="Ensembl" id="ENSCINT00000012854.3">
    <property type="protein sequence ID" value="ENSCINP00000012854.3"/>
    <property type="gene ID" value="ENSCING00000006235.3"/>
</dbReference>
<dbReference type="InterPro" id="IPR018247">
    <property type="entry name" value="EF_Hand_1_Ca_BS"/>
</dbReference>
<dbReference type="GO" id="GO:0005509">
    <property type="term" value="F:calcium ion binding"/>
    <property type="evidence" value="ECO:0007669"/>
    <property type="project" value="InterPro"/>
</dbReference>
<protein>
    <submittedName>
        <fullName evidence="7">Troponin C, skeletal muscle</fullName>
    </submittedName>
</protein>
<evidence type="ECO:0000256" key="5">
    <source>
        <dbReference type="ARBA" id="ARBA00038202"/>
    </source>
</evidence>
<feature type="domain" description="EF-hand" evidence="6">
    <location>
        <begin position="133"/>
        <end position="164"/>
    </location>
</feature>
<dbReference type="STRING" id="7719.ENSCINP00000012854"/>
<evidence type="ECO:0000256" key="1">
    <source>
        <dbReference type="ARBA" id="ARBA00022723"/>
    </source>
</evidence>
<name>F6YCN8_CIOIN</name>
<dbReference type="InterPro" id="IPR050230">
    <property type="entry name" value="CALM/Myosin/TropC-like"/>
</dbReference>
<keyword evidence="8" id="KW-1185">Reference proteome</keyword>
<dbReference type="GeneID" id="100185478"/>
<dbReference type="KEGG" id="cin:100185478"/>
<feature type="domain" description="EF-hand" evidence="6">
    <location>
        <begin position="15"/>
        <end position="50"/>
    </location>
</feature>
<dbReference type="GeneTree" id="ENSGT00940000153541"/>
<keyword evidence="1" id="KW-0479">Metal-binding</keyword>
<dbReference type="InParanoid" id="F6YCN8"/>
<gene>
    <name evidence="7" type="primary">LOC100185478</name>
</gene>
<accession>A0A1W2WKS2</accession>
<dbReference type="AlphaFoldDB" id="F6YCN8"/>
<reference evidence="7" key="3">
    <citation type="submission" date="2025-08" db="UniProtKB">
        <authorList>
            <consortium name="Ensembl"/>
        </authorList>
    </citation>
    <scope>IDENTIFICATION</scope>
</reference>
<evidence type="ECO:0000313" key="7">
    <source>
        <dbReference type="Ensembl" id="ENSCINP00000012854.3"/>
    </source>
</evidence>
<comment type="similarity">
    <text evidence="5">Belongs to the troponin C family.</text>
</comment>
<dbReference type="SUPFAM" id="SSF47473">
    <property type="entry name" value="EF-hand"/>
    <property type="match status" value="1"/>
</dbReference>
<dbReference type="RefSeq" id="XP_026693006.1">
    <property type="nucleotide sequence ID" value="XM_026837205.1"/>
</dbReference>
<dbReference type="InterPro" id="IPR002048">
    <property type="entry name" value="EF_hand_dom"/>
</dbReference>
<feature type="domain" description="EF-hand" evidence="6">
    <location>
        <begin position="51"/>
        <end position="86"/>
    </location>
</feature>
<dbReference type="FunCoup" id="F6YCN8">
    <property type="interactions" value="3"/>
</dbReference>